<reference evidence="1 2" key="1">
    <citation type="submission" date="2024-11" db="EMBL/GenBank/DDBJ databases">
        <title>A near-complete genome assembly of Cinchona calisaya.</title>
        <authorList>
            <person name="Lian D.C."/>
            <person name="Zhao X.W."/>
            <person name="Wei L."/>
        </authorList>
    </citation>
    <scope>NUCLEOTIDE SEQUENCE [LARGE SCALE GENOMIC DNA]</scope>
    <source>
        <tissue evidence="1">Nenye</tissue>
    </source>
</reference>
<dbReference type="EMBL" id="JBJUIK010000013">
    <property type="protein sequence ID" value="KAL3506811.1"/>
    <property type="molecule type" value="Genomic_DNA"/>
</dbReference>
<keyword evidence="2" id="KW-1185">Reference proteome</keyword>
<comment type="caution">
    <text evidence="1">The sequence shown here is derived from an EMBL/GenBank/DDBJ whole genome shotgun (WGS) entry which is preliminary data.</text>
</comment>
<dbReference type="AlphaFoldDB" id="A0ABD2YHE9"/>
<name>A0ABD2YHE9_9GENT</name>
<accession>A0ABD2YHE9</accession>
<sequence>MVDIACKFDVFIELLKNKKGLVLDDCSLFDKSPLFHATTGIKEEMEQSMIHKEVNFKNHVIDSVEVNVENSCIREGQVGAKKTSFYDTPTNTCNEHDFGKFLKEKWGFLDETIDDELYFQDGIFKCPVKSFTRKDCDDTKKPPKSKMDWQNYNSLMFKRLGALKD</sequence>
<dbReference type="Proteomes" id="UP001630127">
    <property type="component" value="Unassembled WGS sequence"/>
</dbReference>
<evidence type="ECO:0000313" key="1">
    <source>
        <dbReference type="EMBL" id="KAL3506811.1"/>
    </source>
</evidence>
<evidence type="ECO:0000313" key="2">
    <source>
        <dbReference type="Proteomes" id="UP001630127"/>
    </source>
</evidence>
<proteinExistence type="predicted"/>
<gene>
    <name evidence="1" type="ORF">ACH5RR_032193</name>
</gene>
<organism evidence="1 2">
    <name type="scientific">Cinchona calisaya</name>
    <dbReference type="NCBI Taxonomy" id="153742"/>
    <lineage>
        <taxon>Eukaryota</taxon>
        <taxon>Viridiplantae</taxon>
        <taxon>Streptophyta</taxon>
        <taxon>Embryophyta</taxon>
        <taxon>Tracheophyta</taxon>
        <taxon>Spermatophyta</taxon>
        <taxon>Magnoliopsida</taxon>
        <taxon>eudicotyledons</taxon>
        <taxon>Gunneridae</taxon>
        <taxon>Pentapetalae</taxon>
        <taxon>asterids</taxon>
        <taxon>lamiids</taxon>
        <taxon>Gentianales</taxon>
        <taxon>Rubiaceae</taxon>
        <taxon>Cinchonoideae</taxon>
        <taxon>Cinchoneae</taxon>
        <taxon>Cinchona</taxon>
    </lineage>
</organism>
<protein>
    <submittedName>
        <fullName evidence="1">Uncharacterized protein</fullName>
    </submittedName>
</protein>